<proteinExistence type="predicted"/>
<organism evidence="1 2">
    <name type="scientific">Paraflavitalea soli</name>
    <dbReference type="NCBI Taxonomy" id="2315862"/>
    <lineage>
        <taxon>Bacteria</taxon>
        <taxon>Pseudomonadati</taxon>
        <taxon>Bacteroidota</taxon>
        <taxon>Chitinophagia</taxon>
        <taxon>Chitinophagales</taxon>
        <taxon>Chitinophagaceae</taxon>
        <taxon>Paraflavitalea</taxon>
    </lineage>
</organism>
<keyword evidence="2" id="KW-1185">Reference proteome</keyword>
<dbReference type="OrthoDB" id="47198at2"/>
<sequence>MKLKYYVNDTPQYNGDHEVHIESCPYFPKVKNKTYLGDYETCKEAVQVAKQTHRRANGCVHCCRPCHMY</sequence>
<reference evidence="1 2" key="1">
    <citation type="submission" date="2018-09" db="EMBL/GenBank/DDBJ databases">
        <title>Genome sequencing of strain 6GH32-13.</title>
        <authorList>
            <person name="Weon H.-Y."/>
            <person name="Heo J."/>
            <person name="Kwon S.-W."/>
        </authorList>
    </citation>
    <scope>NUCLEOTIDE SEQUENCE [LARGE SCALE GENOMIC DNA]</scope>
    <source>
        <strain evidence="1 2">5GH32-13</strain>
    </source>
</reference>
<dbReference type="KEGG" id="pseg:D3H65_06285"/>
<evidence type="ECO:0000313" key="2">
    <source>
        <dbReference type="Proteomes" id="UP000263900"/>
    </source>
</evidence>
<gene>
    <name evidence="1" type="ORF">D3H65_06285</name>
</gene>
<dbReference type="EMBL" id="CP032157">
    <property type="protein sequence ID" value="AXY73612.1"/>
    <property type="molecule type" value="Genomic_DNA"/>
</dbReference>
<accession>A0A3B7MGV5</accession>
<dbReference type="Proteomes" id="UP000263900">
    <property type="component" value="Chromosome"/>
</dbReference>
<name>A0A3B7MGV5_9BACT</name>
<protein>
    <submittedName>
        <fullName evidence="1">Uncharacterized protein</fullName>
    </submittedName>
</protein>
<evidence type="ECO:0000313" key="1">
    <source>
        <dbReference type="EMBL" id="AXY73612.1"/>
    </source>
</evidence>
<dbReference type="AlphaFoldDB" id="A0A3B7MGV5"/>